<keyword evidence="7" id="KW-0492">Microsome</keyword>
<dbReference type="InterPro" id="IPR001128">
    <property type="entry name" value="Cyt_P450"/>
</dbReference>
<keyword evidence="11 15" id="KW-0472">Membrane</keyword>
<keyword evidence="9 12" id="KW-0408">Iron</keyword>
<keyword evidence="5 12" id="KW-0479">Metal-binding</keyword>
<evidence type="ECO:0000256" key="11">
    <source>
        <dbReference type="ARBA" id="ARBA00023136"/>
    </source>
</evidence>
<dbReference type="GO" id="GO:0006805">
    <property type="term" value="P:xenobiotic metabolic process"/>
    <property type="evidence" value="ECO:0007669"/>
    <property type="project" value="TreeGrafter"/>
</dbReference>
<comment type="subcellular location">
    <subcellularLocation>
        <location evidence="2">Microsome membrane</location>
    </subcellularLocation>
</comment>
<dbReference type="PRINTS" id="PR01686">
    <property type="entry name" value="EP450ICYP2D"/>
</dbReference>
<keyword evidence="6" id="KW-0256">Endoplasmic reticulum</keyword>
<comment type="cofactor">
    <cofactor evidence="1 12">
        <name>heme</name>
        <dbReference type="ChEBI" id="CHEBI:30413"/>
    </cofactor>
</comment>
<dbReference type="GO" id="GO:0006082">
    <property type="term" value="P:organic acid metabolic process"/>
    <property type="evidence" value="ECO:0007669"/>
    <property type="project" value="TreeGrafter"/>
</dbReference>
<keyword evidence="4 12" id="KW-0349">Heme</keyword>
<dbReference type="GO" id="GO:0005506">
    <property type="term" value="F:iron ion binding"/>
    <property type="evidence" value="ECO:0007669"/>
    <property type="project" value="InterPro"/>
</dbReference>
<organism evidence="16 17">
    <name type="scientific">Xenopus laevis</name>
    <name type="common">African clawed frog</name>
    <dbReference type="NCBI Taxonomy" id="8355"/>
    <lineage>
        <taxon>Eukaryota</taxon>
        <taxon>Metazoa</taxon>
        <taxon>Chordata</taxon>
        <taxon>Craniata</taxon>
        <taxon>Vertebrata</taxon>
        <taxon>Euteleostomi</taxon>
        <taxon>Amphibia</taxon>
        <taxon>Batrachia</taxon>
        <taxon>Anura</taxon>
        <taxon>Pipoidea</taxon>
        <taxon>Pipidae</taxon>
        <taxon>Xenopodinae</taxon>
        <taxon>Xenopus</taxon>
        <taxon>Xenopus</taxon>
    </lineage>
</organism>
<dbReference type="PANTHER" id="PTHR24300">
    <property type="entry name" value="CYTOCHROME P450 508A4-RELATED"/>
    <property type="match status" value="1"/>
</dbReference>
<proteinExistence type="inferred from homology"/>
<evidence type="ECO:0000256" key="15">
    <source>
        <dbReference type="SAM" id="Phobius"/>
    </source>
</evidence>
<evidence type="ECO:0000256" key="13">
    <source>
        <dbReference type="RuleBase" id="RU000461"/>
    </source>
</evidence>
<evidence type="ECO:0000313" key="17">
    <source>
        <dbReference type="Proteomes" id="UP000694892"/>
    </source>
</evidence>
<protein>
    <submittedName>
        <fullName evidence="16">Uncharacterized protein</fullName>
    </submittedName>
</protein>
<dbReference type="Proteomes" id="UP000694892">
    <property type="component" value="Chromosome 5L"/>
</dbReference>
<feature type="region of interest" description="Disordered" evidence="14">
    <location>
        <begin position="490"/>
        <end position="510"/>
    </location>
</feature>
<comment type="similarity">
    <text evidence="3 13">Belongs to the cytochrome P450 family.</text>
</comment>
<dbReference type="GO" id="GO:0046222">
    <property type="term" value="P:aflatoxin metabolic process"/>
    <property type="evidence" value="ECO:0007669"/>
    <property type="project" value="UniProtKB-ARBA"/>
</dbReference>
<dbReference type="GO" id="GO:0016712">
    <property type="term" value="F:oxidoreductase activity, acting on paired donors, with incorporation or reduction of molecular oxygen, reduced flavin or flavoprotein as one donor, and incorporation of one atom of oxygen"/>
    <property type="evidence" value="ECO:0007669"/>
    <property type="project" value="InterPro"/>
</dbReference>
<evidence type="ECO:0000313" key="16">
    <source>
        <dbReference type="EMBL" id="OCT81365.1"/>
    </source>
</evidence>
<feature type="transmembrane region" description="Helical" evidence="15">
    <location>
        <begin position="46"/>
        <end position="64"/>
    </location>
</feature>
<accession>A0A974HKQ9</accession>
<dbReference type="InterPro" id="IPR036396">
    <property type="entry name" value="Cyt_P450_sf"/>
</dbReference>
<dbReference type="AlphaFoldDB" id="A0A974HKQ9"/>
<dbReference type="InterPro" id="IPR002401">
    <property type="entry name" value="Cyt_P450_E_grp-I"/>
</dbReference>
<dbReference type="GO" id="GO:0020037">
    <property type="term" value="F:heme binding"/>
    <property type="evidence" value="ECO:0007669"/>
    <property type="project" value="InterPro"/>
</dbReference>
<evidence type="ECO:0000256" key="14">
    <source>
        <dbReference type="SAM" id="MobiDB-lite"/>
    </source>
</evidence>
<dbReference type="InterPro" id="IPR050182">
    <property type="entry name" value="Cytochrome_P450_fam2"/>
</dbReference>
<dbReference type="PROSITE" id="PS00086">
    <property type="entry name" value="CYTOCHROME_P450"/>
    <property type="match status" value="1"/>
</dbReference>
<dbReference type="Pfam" id="PF00067">
    <property type="entry name" value="p450"/>
    <property type="match status" value="1"/>
</dbReference>
<gene>
    <name evidence="16" type="ORF">XELAEV_18028184mg</name>
</gene>
<keyword evidence="15" id="KW-1133">Transmembrane helix</keyword>
<dbReference type="PRINTS" id="PR00385">
    <property type="entry name" value="P450"/>
</dbReference>
<evidence type="ECO:0000256" key="12">
    <source>
        <dbReference type="PIRSR" id="PIRSR602401-1"/>
    </source>
</evidence>
<keyword evidence="15" id="KW-0812">Transmembrane</keyword>
<dbReference type="InterPro" id="IPR017972">
    <property type="entry name" value="Cyt_P450_CS"/>
</dbReference>
<reference evidence="17" key="1">
    <citation type="journal article" date="2016" name="Nature">
        <title>Genome evolution in the allotetraploid frog Xenopus laevis.</title>
        <authorList>
            <person name="Session A.M."/>
            <person name="Uno Y."/>
            <person name="Kwon T."/>
            <person name="Chapman J.A."/>
            <person name="Toyoda A."/>
            <person name="Takahashi S."/>
            <person name="Fukui A."/>
            <person name="Hikosaka A."/>
            <person name="Suzuki A."/>
            <person name="Kondo M."/>
            <person name="van Heeringen S.J."/>
            <person name="Quigley I."/>
            <person name="Heinz S."/>
            <person name="Ogino H."/>
            <person name="Ochi H."/>
            <person name="Hellsten U."/>
            <person name="Lyons J.B."/>
            <person name="Simakov O."/>
            <person name="Putnam N."/>
            <person name="Stites J."/>
            <person name="Kuroki Y."/>
            <person name="Tanaka T."/>
            <person name="Michiue T."/>
            <person name="Watanabe M."/>
            <person name="Bogdanovic O."/>
            <person name="Lister R."/>
            <person name="Georgiou G."/>
            <person name="Paranjpe S.S."/>
            <person name="van Kruijsbergen I."/>
            <person name="Shu S."/>
            <person name="Carlson J."/>
            <person name="Kinoshita T."/>
            <person name="Ohta Y."/>
            <person name="Mawaribuchi S."/>
            <person name="Jenkins J."/>
            <person name="Grimwood J."/>
            <person name="Schmutz J."/>
            <person name="Mitros T."/>
            <person name="Mozaffari S.V."/>
            <person name="Suzuki Y."/>
            <person name="Haramoto Y."/>
            <person name="Yamamoto T.S."/>
            <person name="Takagi C."/>
            <person name="Heald R."/>
            <person name="Miller K."/>
            <person name="Haudenschild C."/>
            <person name="Kitzman J."/>
            <person name="Nakayama T."/>
            <person name="Izutsu Y."/>
            <person name="Robert J."/>
            <person name="Fortriede J."/>
            <person name="Burns K."/>
            <person name="Lotay V."/>
            <person name="Karimi K."/>
            <person name="Yasuoka Y."/>
            <person name="Dichmann D.S."/>
            <person name="Flajnik M.F."/>
            <person name="Houston D.W."/>
            <person name="Shendure J."/>
            <person name="DuPasquier L."/>
            <person name="Vize P.D."/>
            <person name="Zorn A.M."/>
            <person name="Ito M."/>
            <person name="Marcotte E.M."/>
            <person name="Wallingford J.B."/>
            <person name="Ito Y."/>
            <person name="Asashima M."/>
            <person name="Ueno N."/>
            <person name="Matsuda Y."/>
            <person name="Veenstra G.J."/>
            <person name="Fujiyama A."/>
            <person name="Harland R.M."/>
            <person name="Taira M."/>
            <person name="Rokhsar D.S."/>
        </authorList>
    </citation>
    <scope>NUCLEOTIDE SEQUENCE [LARGE SCALE GENOMIC DNA]</scope>
    <source>
        <strain evidence="17">J</strain>
    </source>
</reference>
<dbReference type="SUPFAM" id="SSF48264">
    <property type="entry name" value="Cytochrome P450"/>
    <property type="match status" value="1"/>
</dbReference>
<dbReference type="FunFam" id="1.10.630.10:FF:000010">
    <property type="entry name" value="cytochrome P450 2W1 isoform X2"/>
    <property type="match status" value="1"/>
</dbReference>
<dbReference type="PANTHER" id="PTHR24300:SF420">
    <property type="entry name" value="MGC69416 PROTEIN ISOFORM X1"/>
    <property type="match status" value="1"/>
</dbReference>
<evidence type="ECO:0000256" key="10">
    <source>
        <dbReference type="ARBA" id="ARBA00023033"/>
    </source>
</evidence>
<dbReference type="EMBL" id="CM004474">
    <property type="protein sequence ID" value="OCT81365.1"/>
    <property type="molecule type" value="Genomic_DNA"/>
</dbReference>
<dbReference type="GO" id="GO:0005737">
    <property type="term" value="C:cytoplasm"/>
    <property type="evidence" value="ECO:0007669"/>
    <property type="project" value="TreeGrafter"/>
</dbReference>
<evidence type="ECO:0000256" key="8">
    <source>
        <dbReference type="ARBA" id="ARBA00023002"/>
    </source>
</evidence>
<keyword evidence="10 13" id="KW-0503">Monooxygenase</keyword>
<evidence type="ECO:0000256" key="9">
    <source>
        <dbReference type="ARBA" id="ARBA00023004"/>
    </source>
</evidence>
<evidence type="ECO:0000256" key="2">
    <source>
        <dbReference type="ARBA" id="ARBA00004524"/>
    </source>
</evidence>
<feature type="binding site" description="axial binding residue" evidence="12">
    <location>
        <position position="456"/>
    </location>
    <ligand>
        <name>heme</name>
        <dbReference type="ChEBI" id="CHEBI:30413"/>
    </ligand>
    <ligandPart>
        <name>Fe</name>
        <dbReference type="ChEBI" id="CHEBI:18248"/>
    </ligandPart>
</feature>
<name>A0A974HKQ9_XENLA</name>
<keyword evidence="8 13" id="KW-0560">Oxidoreductase</keyword>
<evidence type="ECO:0000256" key="1">
    <source>
        <dbReference type="ARBA" id="ARBA00001971"/>
    </source>
</evidence>
<evidence type="ECO:0000256" key="3">
    <source>
        <dbReference type="ARBA" id="ARBA00010617"/>
    </source>
</evidence>
<dbReference type="Gene3D" id="1.10.630.10">
    <property type="entry name" value="Cytochrome P450"/>
    <property type="match status" value="1"/>
</dbReference>
<dbReference type="InterPro" id="IPR008069">
    <property type="entry name" value="Cyt_P450_E_grp-I_CYP2D-like"/>
</dbReference>
<evidence type="ECO:0000256" key="4">
    <source>
        <dbReference type="ARBA" id="ARBA00022617"/>
    </source>
</evidence>
<evidence type="ECO:0000256" key="7">
    <source>
        <dbReference type="ARBA" id="ARBA00022848"/>
    </source>
</evidence>
<evidence type="ECO:0000256" key="5">
    <source>
        <dbReference type="ARBA" id="ARBA00022723"/>
    </source>
</evidence>
<dbReference type="PRINTS" id="PR00463">
    <property type="entry name" value="EP450I"/>
</dbReference>
<evidence type="ECO:0000256" key="6">
    <source>
        <dbReference type="ARBA" id="ARBA00022824"/>
    </source>
</evidence>
<sequence>MHAKCVQVCAPVLNCTRAHRGVVAGYGELKSPSTSQTGAMLAGDPMTILLSAFICLFLGFVLFGKKKNVYQNFPPGPRTLPFIGNMHLMDVKQPYKTLLEVSKKYGSVFSVQLGTTKMVVLCGYDTVKDALVNYPDDFADRPPLPLFDDVVKGHDFGMGKKSIENKINEECDHLVQTINSYKGQPFDNTMIMNAAVANIIASILLSHRFHYENPTLLRLLKLVNENIRLMASPKAMLYNTYPSIMRWVPGCHKTIYNNAQELMEFIRETFSKQKAELDINDQRNLIDAFLSKQQEEKTNSREYFHDDNLTLLVFDLFAAGMETTSTTLRWGLLLMMKYPEIQKKVQDEIEKVIGSAEPRAEHRKDMSYTDAVLHEIQRFANITPMNGPHATAQDVTFRGYFLPKGTFVIPLLASVLRDEKYFEKPYEFYPQHFLNSEGHFVKNEAFLPFSAGRRSCAGETLARMELFLFFTRLLQNFTFQASPGQELDLTPAVGGTTPPKPHTVCALSRT</sequence>